<name>A0A835EMK4_9POAL</name>
<dbReference type="OrthoDB" id="741151at2759"/>
<dbReference type="InterPro" id="IPR010683">
    <property type="entry name" value="DUF1262"/>
</dbReference>
<accession>A0A835EMK4</accession>
<dbReference type="Pfam" id="PF06880">
    <property type="entry name" value="DUF1262"/>
    <property type="match status" value="1"/>
</dbReference>
<evidence type="ECO:0000256" key="1">
    <source>
        <dbReference type="SAM" id="MobiDB-lite"/>
    </source>
</evidence>
<feature type="region of interest" description="Disordered" evidence="1">
    <location>
        <begin position="1"/>
        <end position="24"/>
    </location>
</feature>
<dbReference type="AlphaFoldDB" id="A0A835EMK4"/>
<organism evidence="2 3">
    <name type="scientific">Digitaria exilis</name>
    <dbReference type="NCBI Taxonomy" id="1010633"/>
    <lineage>
        <taxon>Eukaryota</taxon>
        <taxon>Viridiplantae</taxon>
        <taxon>Streptophyta</taxon>
        <taxon>Embryophyta</taxon>
        <taxon>Tracheophyta</taxon>
        <taxon>Spermatophyta</taxon>
        <taxon>Magnoliopsida</taxon>
        <taxon>Liliopsida</taxon>
        <taxon>Poales</taxon>
        <taxon>Poaceae</taxon>
        <taxon>PACMAD clade</taxon>
        <taxon>Panicoideae</taxon>
        <taxon>Panicodae</taxon>
        <taxon>Paniceae</taxon>
        <taxon>Anthephorinae</taxon>
        <taxon>Digitaria</taxon>
    </lineage>
</organism>
<sequence length="364" mass="40395">MYTTKPLSLFKSHPEAAAEPPSEGRNAGYLIVKKARDDEDGETTCLGPTGRVLGLPFPQNRMLSVESGENYDDIMFVPVPDHPLASNRYYIVAASGNYKGLVLACSREEDMTMCCFCQCIPNVEPRPFDPADVYQQIEIVQSQHERGLFTARAIADDGFPPSTYRSKYWSIYDRESKKKIFLGEAPGLDAALRSRRLADGVPGAATVAVGKWYCPFFLIREHGVARRDQVGRNAFYEVVLEQRWEPVHGDAVRHVDDNSKLASKKVLVGGSAEAKLEVGNTRHGTAYMWFVAATTGQRVGVCTTVWERMLWEETQGGWVDEEKDAGSVADGSVVLVERFVVTRMDGSVVVAFDFVHQNTTKALV</sequence>
<gene>
    <name evidence="2" type="ORF">HU200_036021</name>
</gene>
<reference evidence="2" key="1">
    <citation type="submission" date="2020-07" db="EMBL/GenBank/DDBJ databases">
        <title>Genome sequence and genetic diversity analysis of an under-domesticated orphan crop, white fonio (Digitaria exilis).</title>
        <authorList>
            <person name="Bennetzen J.L."/>
            <person name="Chen S."/>
            <person name="Ma X."/>
            <person name="Wang X."/>
            <person name="Yssel A.E.J."/>
            <person name="Chaluvadi S.R."/>
            <person name="Johnson M."/>
            <person name="Gangashetty P."/>
            <person name="Hamidou F."/>
            <person name="Sanogo M.D."/>
            <person name="Zwaenepoel A."/>
            <person name="Wallace J."/>
            <person name="Van De Peer Y."/>
            <person name="Van Deynze A."/>
        </authorList>
    </citation>
    <scope>NUCLEOTIDE SEQUENCE</scope>
    <source>
        <tissue evidence="2">Leaves</tissue>
    </source>
</reference>
<proteinExistence type="predicted"/>
<dbReference type="PANTHER" id="PTHR31050:SF3">
    <property type="entry name" value="OS08G0412800 PROTEIN"/>
    <property type="match status" value="1"/>
</dbReference>
<dbReference type="PANTHER" id="PTHR31050">
    <property type="entry name" value="OS08G0413200 PROTEIN"/>
    <property type="match status" value="1"/>
</dbReference>
<evidence type="ECO:0000313" key="3">
    <source>
        <dbReference type="Proteomes" id="UP000636709"/>
    </source>
</evidence>
<comment type="caution">
    <text evidence="2">The sequence shown here is derived from an EMBL/GenBank/DDBJ whole genome shotgun (WGS) entry which is preliminary data.</text>
</comment>
<dbReference type="EMBL" id="JACEFO010001874">
    <property type="protein sequence ID" value="KAF8697421.1"/>
    <property type="molecule type" value="Genomic_DNA"/>
</dbReference>
<protein>
    <submittedName>
        <fullName evidence="2">Uncharacterized protein</fullName>
    </submittedName>
</protein>
<keyword evidence="3" id="KW-1185">Reference proteome</keyword>
<evidence type="ECO:0000313" key="2">
    <source>
        <dbReference type="EMBL" id="KAF8697421.1"/>
    </source>
</evidence>
<dbReference type="Proteomes" id="UP000636709">
    <property type="component" value="Unassembled WGS sequence"/>
</dbReference>